<reference evidence="2" key="1">
    <citation type="submission" date="2020-10" db="EMBL/GenBank/DDBJ databases">
        <title>Taxonomic study of unclassified bacteria belonging to the class Ktedonobacteria.</title>
        <authorList>
            <person name="Yabe S."/>
            <person name="Wang C.M."/>
            <person name="Zheng Y."/>
            <person name="Sakai Y."/>
            <person name="Cavaletti L."/>
            <person name="Monciardini P."/>
            <person name="Donadio S."/>
        </authorList>
    </citation>
    <scope>NUCLEOTIDE SEQUENCE</scope>
    <source>
        <strain evidence="2">ID150040</strain>
    </source>
</reference>
<dbReference type="InterPro" id="IPR029068">
    <property type="entry name" value="Glyas_Bleomycin-R_OHBP_Dase"/>
</dbReference>
<dbReference type="PANTHER" id="PTHR36503">
    <property type="entry name" value="BLR2520 PROTEIN"/>
    <property type="match status" value="1"/>
</dbReference>
<dbReference type="PROSITE" id="PS51819">
    <property type="entry name" value="VOC"/>
    <property type="match status" value="1"/>
</dbReference>
<organism evidence="2 3">
    <name type="scientific">Reticulibacter mediterranei</name>
    <dbReference type="NCBI Taxonomy" id="2778369"/>
    <lineage>
        <taxon>Bacteria</taxon>
        <taxon>Bacillati</taxon>
        <taxon>Chloroflexota</taxon>
        <taxon>Ktedonobacteria</taxon>
        <taxon>Ktedonobacterales</taxon>
        <taxon>Reticulibacteraceae</taxon>
        <taxon>Reticulibacter</taxon>
    </lineage>
</organism>
<evidence type="ECO:0000313" key="2">
    <source>
        <dbReference type="EMBL" id="GHO99369.1"/>
    </source>
</evidence>
<feature type="domain" description="VOC" evidence="1">
    <location>
        <begin position="6"/>
        <end position="117"/>
    </location>
</feature>
<dbReference type="EMBL" id="BNJK01000002">
    <property type="protein sequence ID" value="GHO99369.1"/>
    <property type="molecule type" value="Genomic_DNA"/>
</dbReference>
<accession>A0A8J3N5R5</accession>
<comment type="caution">
    <text evidence="2">The sequence shown here is derived from an EMBL/GenBank/DDBJ whole genome shotgun (WGS) entry which is preliminary data.</text>
</comment>
<dbReference type="CDD" id="cd06587">
    <property type="entry name" value="VOC"/>
    <property type="match status" value="1"/>
</dbReference>
<evidence type="ECO:0000313" key="3">
    <source>
        <dbReference type="Proteomes" id="UP000597444"/>
    </source>
</evidence>
<dbReference type="RefSeq" id="WP_220210015.1">
    <property type="nucleotide sequence ID" value="NZ_BNJK01000002.1"/>
</dbReference>
<dbReference type="PANTHER" id="PTHR36503:SF3">
    <property type="entry name" value="BLR0126 PROTEIN"/>
    <property type="match status" value="1"/>
</dbReference>
<sequence>MTETIRFDGISLPVSDVERSVAFYQQFGFELQVQNANFALLRLGEGTIGLLKMDVSKWPSALRGAVHIELSTDNLDLLFGELKAQGVHFASPPIDRAWERQMFTYDPDGYRLEIAQGRRG</sequence>
<dbReference type="InterPro" id="IPR004360">
    <property type="entry name" value="Glyas_Fos-R_dOase_dom"/>
</dbReference>
<name>A0A8J3N5R5_9CHLR</name>
<dbReference type="Proteomes" id="UP000597444">
    <property type="component" value="Unassembled WGS sequence"/>
</dbReference>
<dbReference type="Gene3D" id="3.10.180.10">
    <property type="entry name" value="2,3-Dihydroxybiphenyl 1,2-Dioxygenase, domain 1"/>
    <property type="match status" value="1"/>
</dbReference>
<dbReference type="InterPro" id="IPR037523">
    <property type="entry name" value="VOC_core"/>
</dbReference>
<proteinExistence type="predicted"/>
<dbReference type="Pfam" id="PF00903">
    <property type="entry name" value="Glyoxalase"/>
    <property type="match status" value="1"/>
</dbReference>
<dbReference type="AlphaFoldDB" id="A0A8J3N5R5"/>
<evidence type="ECO:0000259" key="1">
    <source>
        <dbReference type="PROSITE" id="PS51819"/>
    </source>
</evidence>
<dbReference type="SUPFAM" id="SSF54593">
    <property type="entry name" value="Glyoxalase/Bleomycin resistance protein/Dihydroxybiphenyl dioxygenase"/>
    <property type="match status" value="1"/>
</dbReference>
<keyword evidence="3" id="KW-1185">Reference proteome</keyword>
<protein>
    <recommendedName>
        <fullName evidence="1">VOC domain-containing protein</fullName>
    </recommendedName>
</protein>
<gene>
    <name evidence="2" type="ORF">KSF_094170</name>
</gene>